<dbReference type="PANTHER" id="PTHR19331:SF22">
    <property type="entry name" value="DELETED IN MALIGNANT BRAIN TUMORS 1 PROTEIN"/>
    <property type="match status" value="1"/>
</dbReference>
<feature type="disulfide bond" evidence="7">
    <location>
        <begin position="75"/>
        <end position="136"/>
    </location>
</feature>
<feature type="disulfide bond" evidence="7">
    <location>
        <begin position="314"/>
        <end position="324"/>
    </location>
</feature>
<name>A0A673SYX7_SURSU</name>
<evidence type="ECO:0000256" key="1">
    <source>
        <dbReference type="ARBA" id="ARBA00004613"/>
    </source>
</evidence>
<evidence type="ECO:0000256" key="7">
    <source>
        <dbReference type="PROSITE-ProRule" id="PRU00196"/>
    </source>
</evidence>
<feature type="disulfide bond" evidence="7">
    <location>
        <begin position="491"/>
        <end position="552"/>
    </location>
</feature>
<feature type="domain" description="SRCR" evidence="8">
    <location>
        <begin position="349"/>
        <end position="449"/>
    </location>
</feature>
<dbReference type="Ensembl" id="ENSSSUT00005005558.1">
    <property type="protein sequence ID" value="ENSSSUP00005004803.1"/>
    <property type="gene ID" value="ENSSSUG00005002772.1"/>
</dbReference>
<feature type="domain" description="SRCR" evidence="8">
    <location>
        <begin position="453"/>
        <end position="553"/>
    </location>
</feature>
<feature type="disulfide bond" evidence="7">
    <location>
        <begin position="166"/>
        <end position="230"/>
    </location>
</feature>
<feature type="disulfide bond" evidence="7">
    <location>
        <begin position="584"/>
        <end position="648"/>
    </location>
</feature>
<comment type="caution">
    <text evidence="7">Lacks conserved residue(s) required for the propagation of feature annotation.</text>
</comment>
<feature type="disulfide bond" evidence="7">
    <location>
        <begin position="283"/>
        <end position="344"/>
    </location>
</feature>
<feature type="disulfide bond" evidence="7">
    <location>
        <begin position="862"/>
        <end position="872"/>
    </location>
</feature>
<evidence type="ECO:0000256" key="3">
    <source>
        <dbReference type="ARBA" id="ARBA00022729"/>
    </source>
</evidence>
<feature type="domain" description="SRCR" evidence="8">
    <location>
        <begin position="245"/>
        <end position="345"/>
    </location>
</feature>
<dbReference type="SMART" id="SM00202">
    <property type="entry name" value="SR"/>
    <property type="match status" value="9"/>
</dbReference>
<feature type="disulfide bond" evidence="7">
    <location>
        <begin position="758"/>
        <end position="768"/>
    </location>
</feature>
<organism evidence="9 10">
    <name type="scientific">Suricata suricatta</name>
    <name type="common">Meerkat</name>
    <dbReference type="NCBI Taxonomy" id="37032"/>
    <lineage>
        <taxon>Eukaryota</taxon>
        <taxon>Metazoa</taxon>
        <taxon>Chordata</taxon>
        <taxon>Craniata</taxon>
        <taxon>Vertebrata</taxon>
        <taxon>Euteleostomi</taxon>
        <taxon>Mammalia</taxon>
        <taxon>Eutheria</taxon>
        <taxon>Laurasiatheria</taxon>
        <taxon>Carnivora</taxon>
        <taxon>Feliformia</taxon>
        <taxon>Herpestidae</taxon>
        <taxon>Suricata</taxon>
    </lineage>
</organism>
<dbReference type="InterPro" id="IPR036772">
    <property type="entry name" value="SRCR-like_dom_sf"/>
</dbReference>
<feature type="disulfide bond" evidence="7">
    <location>
        <begin position="932"/>
        <end position="993"/>
    </location>
</feature>
<feature type="domain" description="SRCR" evidence="8">
    <location>
        <begin position="141"/>
        <end position="241"/>
    </location>
</feature>
<dbReference type="PRINTS" id="PR00258">
    <property type="entry name" value="SPERACTRCPTR"/>
</dbReference>
<feature type="domain" description="SRCR" evidence="8">
    <location>
        <begin position="793"/>
        <end position="892"/>
    </location>
</feature>
<feature type="disulfide bond" evidence="7">
    <location>
        <begin position="478"/>
        <end position="542"/>
    </location>
</feature>
<dbReference type="Proteomes" id="UP000472268">
    <property type="component" value="Chromosome 2"/>
</dbReference>
<dbReference type="Pfam" id="PF00530">
    <property type="entry name" value="SRCR"/>
    <property type="match status" value="9"/>
</dbReference>
<feature type="disulfide bond" evidence="7">
    <location>
        <begin position="62"/>
        <end position="126"/>
    </location>
</feature>
<feature type="disulfide bond" evidence="7">
    <location>
        <begin position="522"/>
        <end position="532"/>
    </location>
</feature>
<evidence type="ECO:0000259" key="8">
    <source>
        <dbReference type="PROSITE" id="PS50287"/>
    </source>
</evidence>
<dbReference type="GO" id="GO:0016020">
    <property type="term" value="C:membrane"/>
    <property type="evidence" value="ECO:0007669"/>
    <property type="project" value="InterPro"/>
</dbReference>
<feature type="domain" description="SRCR" evidence="8">
    <location>
        <begin position="689"/>
        <end position="789"/>
    </location>
</feature>
<feature type="disulfide bond" evidence="7">
    <location>
        <begin position="963"/>
        <end position="973"/>
    </location>
</feature>
<keyword evidence="10" id="KW-1185">Reference proteome</keyword>
<feature type="disulfide bond" evidence="7">
    <location>
        <begin position="919"/>
        <end position="983"/>
    </location>
</feature>
<dbReference type="PANTHER" id="PTHR19331">
    <property type="entry name" value="SCAVENGER RECEPTOR DOMAIN-CONTAINING"/>
    <property type="match status" value="1"/>
</dbReference>
<sequence>LPSHRALPLGGGPLAKDRHGQWVMFFVLLGNEADLSLRLVNGGDRCQGRVEVLYRGSWGTVCDDSWDLSDANVVCRQLGCGWAVSAPGSARFGQGSGPIVLDDVSCSGQESYLWHCAHNGWNSHNCGHGEDASVICSGLSLRLVNGSDQCQGRVEVLYRGSWGTVCDDDWDTMDADVVCRQLGCGRALSAPGSARFGQGSGPIVLDNVRCSGQESYLWRCPHNGWNSHNCGHGEDAGVICSGLSLRLVNGGDRCQGRVEVLYRGSWGTVCDDDWDLSDANVVCRQLGCGWATSAPGSARFGQGSGPILLDNVRCSGQESYLWRCPHNGWNSHNCGHGEDAGVICSGLSLRLVNGSDQCQGRVEVLYRGSWGTVCDDDWDTMDADVVCRQLGCGRALSAPGSARFGQGSGPIVLDNVRCSGQESYLWRCPHNGWNSHNCGHGEDAGVICSGLSLRLVNGGDRCQGRVEVLYRGIWGTVCDDSWDLNDANVVCRQLGCGWATSATGSARFGQGSGPIVLDDVNCSGQESYLWHCAHNGWNLHNCGHGEDAGVICSGEPLIIRLVSGGNRCQGRVEVLYRGSWGTVCDDSWDLSDANVVCRQLGCGWATSAPGNARFGQGSGPIVLDDVRCSGQESYLWRCPHNGWNSHNCGHGEDAGVICSVVSDLLSTSSLCPVVPALCSVSCNESGLALRLVNGSDWCQGRVEVLYRGSWGTVCDDSWDLSDANVVCRQLGCGWATSAPGSAWFGQGSGPIVLDDVRCSGQESYLWRCPHNGWNSHNCGHGEDAGVICSGLALRLVNGGNRCQGRVEVLYRGSWGTVCDDSWDLSDANVVCRQLGCGWATSAPGNARFGQGSGPIVLDDVRCSGQESYLWRCPHNGPHAHLPIPQERGTVCLALRLVNGSDWCQGRVEVLYRGSWGTVCDDSWDLSDANVVCRQLGCGWAVSAPGSARFGQGSGPIVLDDVRCSGQESYLWRCPHNGWNSHNCNHWEDAGVICSGEPHHIGTVLIVWSFWGPSHSLLLAHVQRGCHSTGLDPSGRFRWNNCSSQNHDHLGNTTKYSLYKCLSVSISPSRPEINLPSVPYPTVKIFGAMGVVGGTTHTSPLQPFPV</sequence>
<dbReference type="AlphaFoldDB" id="A0A673SYX7"/>
<accession>A0A673SYX7</accession>
<feature type="disulfide bond" evidence="7">
    <location>
        <begin position="387"/>
        <end position="448"/>
    </location>
</feature>
<feature type="domain" description="SRCR" evidence="8">
    <location>
        <begin position="37"/>
        <end position="137"/>
    </location>
</feature>
<evidence type="ECO:0000256" key="6">
    <source>
        <dbReference type="ARBA" id="ARBA00023180"/>
    </source>
</evidence>
<feature type="disulfide bond" evidence="7">
    <location>
        <begin position="374"/>
        <end position="438"/>
    </location>
</feature>
<feature type="disulfide bond" evidence="7">
    <location>
        <begin position="418"/>
        <end position="428"/>
    </location>
</feature>
<reference evidence="9" key="3">
    <citation type="submission" date="2025-09" db="UniProtKB">
        <authorList>
            <consortium name="Ensembl"/>
        </authorList>
    </citation>
    <scope>IDENTIFICATION</scope>
</reference>
<feature type="disulfide bond" evidence="7">
    <location>
        <begin position="270"/>
        <end position="334"/>
    </location>
</feature>
<reference evidence="9" key="2">
    <citation type="submission" date="2025-08" db="UniProtKB">
        <authorList>
            <consortium name="Ensembl"/>
        </authorList>
    </citation>
    <scope>IDENTIFICATION</scope>
</reference>
<proteinExistence type="predicted"/>
<keyword evidence="3" id="KW-0732">Signal</keyword>
<feature type="domain" description="SRCR" evidence="8">
    <location>
        <begin position="894"/>
        <end position="994"/>
    </location>
</feature>
<dbReference type="PROSITE" id="PS00420">
    <property type="entry name" value="SRCR_1"/>
    <property type="match status" value="9"/>
</dbReference>
<feature type="disulfide bond" evidence="7">
    <location>
        <begin position="179"/>
        <end position="240"/>
    </location>
</feature>
<dbReference type="InterPro" id="IPR001190">
    <property type="entry name" value="SRCR"/>
</dbReference>
<dbReference type="SUPFAM" id="SSF56487">
    <property type="entry name" value="SRCR-like"/>
    <property type="match status" value="9"/>
</dbReference>
<feature type="disulfide bond" evidence="7">
    <location>
        <begin position="714"/>
        <end position="778"/>
    </location>
</feature>
<feature type="domain" description="SRCR" evidence="8">
    <location>
        <begin position="559"/>
        <end position="659"/>
    </location>
</feature>
<feature type="disulfide bond" evidence="7">
    <location>
        <begin position="210"/>
        <end position="220"/>
    </location>
</feature>
<keyword evidence="6" id="KW-0325">Glycoprotein</keyword>
<dbReference type="PROSITE" id="PS50287">
    <property type="entry name" value="SRCR_2"/>
    <property type="match status" value="9"/>
</dbReference>
<evidence type="ECO:0000256" key="2">
    <source>
        <dbReference type="ARBA" id="ARBA00022525"/>
    </source>
</evidence>
<keyword evidence="4" id="KW-0677">Repeat</keyword>
<comment type="subcellular location">
    <subcellularLocation>
        <location evidence="1">Secreted</location>
    </subcellularLocation>
</comment>
<feature type="disulfide bond" evidence="7">
    <location>
        <begin position="597"/>
        <end position="658"/>
    </location>
</feature>
<evidence type="ECO:0000313" key="9">
    <source>
        <dbReference type="Ensembl" id="ENSSSUP00005004803.1"/>
    </source>
</evidence>
<evidence type="ECO:0000313" key="10">
    <source>
        <dbReference type="Proteomes" id="UP000472268"/>
    </source>
</evidence>
<feature type="disulfide bond" evidence="7">
    <location>
        <begin position="727"/>
        <end position="788"/>
    </location>
</feature>
<reference evidence="9 10" key="1">
    <citation type="submission" date="2019-05" db="EMBL/GenBank/DDBJ databases">
        <title>A Chromosome-scale Meerkat (S. suricatta) Genome Assembly.</title>
        <authorList>
            <person name="Dudchenko O."/>
            <person name="Lieberman Aiden E."/>
            <person name="Tung J."/>
            <person name="Barreiro L.B."/>
            <person name="Clutton-Brock T.H."/>
        </authorList>
    </citation>
    <scope>NUCLEOTIDE SEQUENCE [LARGE SCALE GENOMIC DNA]</scope>
</reference>
<evidence type="ECO:0000256" key="5">
    <source>
        <dbReference type="ARBA" id="ARBA00023157"/>
    </source>
</evidence>
<protein>
    <recommendedName>
        <fullName evidence="8">SRCR domain-containing protein</fullName>
    </recommendedName>
</protein>
<dbReference type="Gene3D" id="3.10.250.10">
    <property type="entry name" value="SRCR-like domain"/>
    <property type="match status" value="9"/>
</dbReference>
<dbReference type="FunFam" id="3.10.250.10:FF:000003">
    <property type="entry name" value="Deleted in malignant brain tumors 1"/>
    <property type="match status" value="9"/>
</dbReference>
<keyword evidence="2" id="KW-0964">Secreted</keyword>
<feature type="disulfide bond" evidence="7">
    <location>
        <begin position="628"/>
        <end position="638"/>
    </location>
</feature>
<keyword evidence="5 7" id="KW-1015">Disulfide bond</keyword>
<evidence type="ECO:0000256" key="4">
    <source>
        <dbReference type="ARBA" id="ARBA00022737"/>
    </source>
</evidence>
<feature type="disulfide bond" evidence="7">
    <location>
        <begin position="106"/>
        <end position="116"/>
    </location>
</feature>